<gene>
    <name evidence="1" type="ORF">Q4521_10010</name>
</gene>
<organism evidence="1 2">
    <name type="scientific">Saccharophagus degradans</name>
    <dbReference type="NCBI Taxonomy" id="86304"/>
    <lineage>
        <taxon>Bacteria</taxon>
        <taxon>Pseudomonadati</taxon>
        <taxon>Pseudomonadota</taxon>
        <taxon>Gammaproteobacteria</taxon>
        <taxon>Cellvibrionales</taxon>
        <taxon>Cellvibrionaceae</taxon>
        <taxon>Saccharophagus</taxon>
    </lineage>
</organism>
<dbReference type="Pfam" id="PF20043">
    <property type="entry name" value="DUF6445"/>
    <property type="match status" value="1"/>
</dbReference>
<dbReference type="InterPro" id="IPR045617">
    <property type="entry name" value="DUF6445"/>
</dbReference>
<comment type="caution">
    <text evidence="1">The sequence shown here is derived from an EMBL/GenBank/DDBJ whole genome shotgun (WGS) entry which is preliminary data.</text>
</comment>
<proteinExistence type="predicted"/>
<protein>
    <submittedName>
        <fullName evidence="1">DUF6445 family protein</fullName>
    </submittedName>
</protein>
<accession>A0AAW7X571</accession>
<dbReference type="Proteomes" id="UP001169760">
    <property type="component" value="Unassembled WGS sequence"/>
</dbReference>
<dbReference type="AlphaFoldDB" id="A0AAW7X571"/>
<evidence type="ECO:0000313" key="1">
    <source>
        <dbReference type="EMBL" id="MDO6422808.1"/>
    </source>
</evidence>
<evidence type="ECO:0000313" key="2">
    <source>
        <dbReference type="Proteomes" id="UP001169760"/>
    </source>
</evidence>
<name>A0AAW7X571_9GAMM</name>
<dbReference type="EMBL" id="JAUOPB010000007">
    <property type="protein sequence ID" value="MDO6422808.1"/>
    <property type="molecule type" value="Genomic_DNA"/>
</dbReference>
<sequence>MPVITPMGLNSTPIVLLDSVTNDGGAALRQIAKTLDFEFDTNTMYPGVRAQLPREYVLGVLDKMDGAIRQTYKIPPTLKTNVVQASFSLLTQEEKSLTPFQKVPHFDSTNPYFFAILHYLSTGDHGGTGFFRHEPTNLESIDVESKALYMNAINQSAKSSGFGSQGYIKAANDEFDLYHQVDYRTDRLVSYPGSLLHSTVVKPELDIGWDVDTGRLTANIFIVYE</sequence>
<reference evidence="1" key="1">
    <citation type="submission" date="2023-07" db="EMBL/GenBank/DDBJ databases">
        <title>Genome content predicts the carbon catabolic preferences of heterotrophic bacteria.</title>
        <authorList>
            <person name="Gralka M."/>
        </authorList>
    </citation>
    <scope>NUCLEOTIDE SEQUENCE</scope>
    <source>
        <strain evidence="1">I3M17_2</strain>
    </source>
</reference>